<dbReference type="AlphaFoldDB" id="A0AA40KQ06"/>
<gene>
    <name evidence="1" type="ORF">K0M31_002979</name>
</gene>
<dbReference type="EMBL" id="JAHYIQ010000010">
    <property type="protein sequence ID" value="KAK1128521.1"/>
    <property type="molecule type" value="Genomic_DNA"/>
</dbReference>
<proteinExistence type="predicted"/>
<evidence type="ECO:0000313" key="1">
    <source>
        <dbReference type="EMBL" id="KAK1128521.1"/>
    </source>
</evidence>
<protein>
    <submittedName>
        <fullName evidence="1">Uncharacterized protein</fullName>
    </submittedName>
</protein>
<dbReference type="Proteomes" id="UP001177670">
    <property type="component" value="Unassembled WGS sequence"/>
</dbReference>
<evidence type="ECO:0000313" key="2">
    <source>
        <dbReference type="Proteomes" id="UP001177670"/>
    </source>
</evidence>
<organism evidence="1 2">
    <name type="scientific">Melipona bicolor</name>
    <dbReference type="NCBI Taxonomy" id="60889"/>
    <lineage>
        <taxon>Eukaryota</taxon>
        <taxon>Metazoa</taxon>
        <taxon>Ecdysozoa</taxon>
        <taxon>Arthropoda</taxon>
        <taxon>Hexapoda</taxon>
        <taxon>Insecta</taxon>
        <taxon>Pterygota</taxon>
        <taxon>Neoptera</taxon>
        <taxon>Endopterygota</taxon>
        <taxon>Hymenoptera</taxon>
        <taxon>Apocrita</taxon>
        <taxon>Aculeata</taxon>
        <taxon>Apoidea</taxon>
        <taxon>Anthophila</taxon>
        <taxon>Apidae</taxon>
        <taxon>Melipona</taxon>
    </lineage>
</organism>
<keyword evidence="2" id="KW-1185">Reference proteome</keyword>
<sequence length="87" mass="9420">MKILSSASSIEFSPSRTCSLLGEGQNLAVQVSSDLGFPTENFKSFYGKLGVVAPLRESETYTCELARKEKKGRAISVEETRENAGDA</sequence>
<comment type="caution">
    <text evidence="1">The sequence shown here is derived from an EMBL/GenBank/DDBJ whole genome shotgun (WGS) entry which is preliminary data.</text>
</comment>
<reference evidence="1" key="1">
    <citation type="submission" date="2021-10" db="EMBL/GenBank/DDBJ databases">
        <title>Melipona bicolor Genome sequencing and assembly.</title>
        <authorList>
            <person name="Araujo N.S."/>
            <person name="Arias M.C."/>
        </authorList>
    </citation>
    <scope>NUCLEOTIDE SEQUENCE</scope>
    <source>
        <strain evidence="1">USP_2M_L1-L4_2017</strain>
        <tissue evidence="1">Whole body</tissue>
    </source>
</reference>
<accession>A0AA40KQ06</accession>
<name>A0AA40KQ06_9HYME</name>